<protein>
    <recommendedName>
        <fullName evidence="3">Replication-associated recombination protein A</fullName>
    </recommendedName>
</protein>
<evidence type="ECO:0000259" key="8">
    <source>
        <dbReference type="SMART" id="SM00382"/>
    </source>
</evidence>
<dbReference type="InterPro" id="IPR032423">
    <property type="entry name" value="AAA_assoc_2"/>
</dbReference>
<dbReference type="InterPro" id="IPR003959">
    <property type="entry name" value="ATPase_AAA_core"/>
</dbReference>
<organism evidence="9 10">
    <name type="scientific">Archangium gephyra</name>
    <dbReference type="NCBI Taxonomy" id="48"/>
    <lineage>
        <taxon>Bacteria</taxon>
        <taxon>Pseudomonadati</taxon>
        <taxon>Myxococcota</taxon>
        <taxon>Myxococcia</taxon>
        <taxon>Myxococcales</taxon>
        <taxon>Cystobacterineae</taxon>
        <taxon>Archangiaceae</taxon>
        <taxon>Archangium</taxon>
    </lineage>
</organism>
<dbReference type="AlphaFoldDB" id="A0A2W5TTE8"/>
<sequence length="441" mass="48851">MDLFDRAAANEAEARAPLAERMRPRTLDEYVGQEHLTGPGKLLRKAIELDQVPSMIFWGPPGTGKTTLAKIIANATGSHFDMVSAVLSGVKELREAVSAADQRWKLHRKRSILFVDEIHRFNKSQQDALLPHVEKGTITLLGATTENPSFEVNAALLSRMRVLTLRGLEEDEIRNVLRRAIDDPRGLAGKVTVDDDALAFISMIAAGDARRALTALEVAARYGGERVDRHGAEEAVQQRTLLYDKGGEEHYNVVSAFIKSMRGSDPDGAVYWMARMIEAGEDPRFIVRRMVIFASEDVGNADPQALQVAVAALQAVELMGFPEGCHPLTQAVTYLAMAPKSNTAKMTYMKARDAVNTHGPLPVPMHLRNAPTKLMKNLGYGSGYQYPHDHEGHYVVENYLPEGLRQERFYEPSDSGYEAKHKARIEEIRASKQPKEPGEDG</sequence>
<evidence type="ECO:0000256" key="2">
    <source>
        <dbReference type="ARBA" id="ARBA00008959"/>
    </source>
</evidence>
<reference evidence="9 10" key="1">
    <citation type="submission" date="2017-08" db="EMBL/GenBank/DDBJ databases">
        <title>Infants hospitalized years apart are colonized by the same room-sourced microbial strains.</title>
        <authorList>
            <person name="Brooks B."/>
            <person name="Olm M.R."/>
            <person name="Firek B.A."/>
            <person name="Baker R."/>
            <person name="Thomas B.C."/>
            <person name="Morowitz M.J."/>
            <person name="Banfield J.F."/>
        </authorList>
    </citation>
    <scope>NUCLEOTIDE SEQUENCE [LARGE SCALE GENOMIC DNA]</scope>
    <source>
        <strain evidence="9">S2_003_000_R2_14</strain>
    </source>
</reference>
<dbReference type="GO" id="GO:0008047">
    <property type="term" value="F:enzyme activator activity"/>
    <property type="evidence" value="ECO:0007669"/>
    <property type="project" value="TreeGrafter"/>
</dbReference>
<dbReference type="SMART" id="SM00382">
    <property type="entry name" value="AAA"/>
    <property type="match status" value="1"/>
</dbReference>
<comment type="caution">
    <text evidence="9">The sequence shown here is derived from an EMBL/GenBank/DDBJ whole genome shotgun (WGS) entry which is preliminary data.</text>
</comment>
<dbReference type="GO" id="GO:0016887">
    <property type="term" value="F:ATP hydrolysis activity"/>
    <property type="evidence" value="ECO:0007669"/>
    <property type="project" value="InterPro"/>
</dbReference>
<dbReference type="EMBL" id="QFQP01000003">
    <property type="protein sequence ID" value="PZR16583.1"/>
    <property type="molecule type" value="Genomic_DNA"/>
</dbReference>
<dbReference type="Pfam" id="PF00004">
    <property type="entry name" value="AAA"/>
    <property type="match status" value="1"/>
</dbReference>
<dbReference type="Gene3D" id="1.10.3710.10">
    <property type="entry name" value="DNA polymerase III clamp loader subunits, C-terminal domain"/>
    <property type="match status" value="1"/>
</dbReference>
<comment type="similarity">
    <text evidence="2">Belongs to the AAA ATPase family. RarA/MGS1/WRNIP1 subfamily.</text>
</comment>
<dbReference type="SUPFAM" id="SSF48019">
    <property type="entry name" value="post-AAA+ oligomerization domain-like"/>
    <property type="match status" value="1"/>
</dbReference>
<dbReference type="Gene3D" id="1.10.8.60">
    <property type="match status" value="1"/>
</dbReference>
<evidence type="ECO:0000256" key="1">
    <source>
        <dbReference type="ARBA" id="ARBA00002393"/>
    </source>
</evidence>
<evidence type="ECO:0000256" key="3">
    <source>
        <dbReference type="ARBA" id="ARBA00020776"/>
    </source>
</evidence>
<evidence type="ECO:0000313" key="10">
    <source>
        <dbReference type="Proteomes" id="UP000249061"/>
    </source>
</evidence>
<dbReference type="CDD" id="cd18139">
    <property type="entry name" value="HLD_clamp_RarA"/>
    <property type="match status" value="1"/>
</dbReference>
<dbReference type="GO" id="GO:0005524">
    <property type="term" value="F:ATP binding"/>
    <property type="evidence" value="ECO:0007669"/>
    <property type="project" value="UniProtKB-KW"/>
</dbReference>
<dbReference type="FunFam" id="1.20.272.10:FF:000001">
    <property type="entry name" value="Putative AAA family ATPase"/>
    <property type="match status" value="1"/>
</dbReference>
<dbReference type="InterPro" id="IPR051314">
    <property type="entry name" value="AAA_ATPase_RarA/MGS1/WRNIP1"/>
</dbReference>
<dbReference type="InterPro" id="IPR003593">
    <property type="entry name" value="AAA+_ATPase"/>
</dbReference>
<dbReference type="GO" id="GO:0003677">
    <property type="term" value="F:DNA binding"/>
    <property type="evidence" value="ECO:0007669"/>
    <property type="project" value="InterPro"/>
</dbReference>
<feature type="region of interest" description="Disordered" evidence="7">
    <location>
        <begin position="412"/>
        <end position="441"/>
    </location>
</feature>
<comment type="function">
    <text evidence="1">DNA-dependent ATPase that plays important roles in cellular responses to stalled DNA replication processes.</text>
</comment>
<keyword evidence="5" id="KW-0547">Nucleotide-binding</keyword>
<dbReference type="GO" id="GO:0017116">
    <property type="term" value="F:single-stranded DNA helicase activity"/>
    <property type="evidence" value="ECO:0007669"/>
    <property type="project" value="TreeGrafter"/>
</dbReference>
<dbReference type="InterPro" id="IPR027417">
    <property type="entry name" value="P-loop_NTPase"/>
</dbReference>
<dbReference type="SUPFAM" id="SSF52540">
    <property type="entry name" value="P-loop containing nucleoside triphosphate hydrolases"/>
    <property type="match status" value="1"/>
</dbReference>
<feature type="domain" description="AAA+ ATPase" evidence="8">
    <location>
        <begin position="51"/>
        <end position="168"/>
    </location>
</feature>
<dbReference type="Pfam" id="PF16193">
    <property type="entry name" value="AAA_assoc_2"/>
    <property type="match status" value="1"/>
</dbReference>
<accession>A0A2W5TTE8</accession>
<gene>
    <name evidence="9" type="ORF">DI536_05300</name>
</gene>
<dbReference type="Gene3D" id="3.40.50.300">
    <property type="entry name" value="P-loop containing nucleotide triphosphate hydrolases"/>
    <property type="match status" value="1"/>
</dbReference>
<evidence type="ECO:0000256" key="4">
    <source>
        <dbReference type="ARBA" id="ARBA00022705"/>
    </source>
</evidence>
<dbReference type="PANTHER" id="PTHR13779:SF7">
    <property type="entry name" value="ATPASE WRNIP1"/>
    <property type="match status" value="1"/>
</dbReference>
<dbReference type="CDD" id="cd00009">
    <property type="entry name" value="AAA"/>
    <property type="match status" value="1"/>
</dbReference>
<dbReference type="GO" id="GO:0000731">
    <property type="term" value="P:DNA synthesis involved in DNA repair"/>
    <property type="evidence" value="ECO:0007669"/>
    <property type="project" value="TreeGrafter"/>
</dbReference>
<dbReference type="InterPro" id="IPR021886">
    <property type="entry name" value="MgsA_C"/>
</dbReference>
<keyword evidence="4" id="KW-0235">DNA replication</keyword>
<name>A0A2W5TTE8_9BACT</name>
<evidence type="ECO:0000256" key="6">
    <source>
        <dbReference type="ARBA" id="ARBA00022840"/>
    </source>
</evidence>
<keyword evidence="6" id="KW-0067">ATP-binding</keyword>
<evidence type="ECO:0000313" key="9">
    <source>
        <dbReference type="EMBL" id="PZR16583.1"/>
    </source>
</evidence>
<dbReference type="GO" id="GO:0006261">
    <property type="term" value="P:DNA-templated DNA replication"/>
    <property type="evidence" value="ECO:0007669"/>
    <property type="project" value="TreeGrafter"/>
</dbReference>
<proteinExistence type="inferred from homology"/>
<dbReference type="Pfam" id="PF12002">
    <property type="entry name" value="MgsA_C"/>
    <property type="match status" value="1"/>
</dbReference>
<dbReference type="InterPro" id="IPR008921">
    <property type="entry name" value="DNA_pol3_clamp-load_cplx_C"/>
</dbReference>
<evidence type="ECO:0000256" key="5">
    <source>
        <dbReference type="ARBA" id="ARBA00022741"/>
    </source>
</evidence>
<dbReference type="PANTHER" id="PTHR13779">
    <property type="entry name" value="WERNER HELICASE-INTERACTING PROTEIN 1 FAMILY MEMBER"/>
    <property type="match status" value="1"/>
</dbReference>
<dbReference type="Proteomes" id="UP000249061">
    <property type="component" value="Unassembled WGS sequence"/>
</dbReference>
<evidence type="ECO:0000256" key="7">
    <source>
        <dbReference type="SAM" id="MobiDB-lite"/>
    </source>
</evidence>
<dbReference type="FunFam" id="3.40.50.300:FF:000137">
    <property type="entry name" value="Replication-associated recombination protein A"/>
    <property type="match status" value="1"/>
</dbReference>
<dbReference type="Gene3D" id="1.20.272.10">
    <property type="match status" value="1"/>
</dbReference>